<organism evidence="1">
    <name type="scientific">candidate division WOR-3 bacterium</name>
    <dbReference type="NCBI Taxonomy" id="2052148"/>
    <lineage>
        <taxon>Bacteria</taxon>
        <taxon>Bacteria division WOR-3</taxon>
    </lineage>
</organism>
<protein>
    <submittedName>
        <fullName evidence="1">Uncharacterized protein</fullName>
    </submittedName>
</protein>
<dbReference type="AlphaFoldDB" id="A0A7C6EC79"/>
<reference evidence="1" key="1">
    <citation type="journal article" date="2020" name="mSystems">
        <title>Genome- and Community-Level Interaction Insights into Carbon Utilization and Element Cycling Functions of Hydrothermarchaeota in Hydrothermal Sediment.</title>
        <authorList>
            <person name="Zhou Z."/>
            <person name="Liu Y."/>
            <person name="Xu W."/>
            <person name="Pan J."/>
            <person name="Luo Z.H."/>
            <person name="Li M."/>
        </authorList>
    </citation>
    <scope>NUCLEOTIDE SEQUENCE [LARGE SCALE GENOMIC DNA]</scope>
    <source>
        <strain evidence="1">SpSt-876</strain>
    </source>
</reference>
<accession>A0A7C6EC79</accession>
<dbReference type="InterPro" id="IPR035383">
    <property type="entry name" value="MauJ"/>
</dbReference>
<evidence type="ECO:0000313" key="1">
    <source>
        <dbReference type="EMBL" id="HHS52616.1"/>
    </source>
</evidence>
<proteinExistence type="predicted"/>
<sequence>MKYKVFFSLDKKSPVELESKIDDKIVKLSLNKEQLIVEDIDAVNEDEAIEKARKVAEKFLNQFSVKYDTGMVIKNDDVSTEHTDPSTEKTHKSNHISNRFNLKPEFSFQKLDKNGNVIYDSQKPGFVPMSPIQAAAYFRKGKISNDPFDKFRNYFLVVENISSLICQKKKLSRFRELPMIELGLKECFQDKLPDLVNQANEVGIIATNNDIIQKVATFLYKENRCCLNHAKEGEKKKVPFNLKDEESVKKALPLMEYVAKTFLAYAEKIGI</sequence>
<dbReference type="EMBL" id="DTLI01000167">
    <property type="protein sequence ID" value="HHS52616.1"/>
    <property type="molecule type" value="Genomic_DNA"/>
</dbReference>
<dbReference type="Pfam" id="PF17419">
    <property type="entry name" value="MauJ"/>
    <property type="match status" value="1"/>
</dbReference>
<gene>
    <name evidence="1" type="ORF">ENW73_07115</name>
</gene>
<name>A0A7C6EC79_UNCW3</name>
<comment type="caution">
    <text evidence="1">The sequence shown here is derived from an EMBL/GenBank/DDBJ whole genome shotgun (WGS) entry which is preliminary data.</text>
</comment>